<feature type="coiled-coil region" evidence="4">
    <location>
        <begin position="248"/>
        <end position="374"/>
    </location>
</feature>
<evidence type="ECO:0000256" key="3">
    <source>
        <dbReference type="ARBA" id="ARBA00013368"/>
    </source>
</evidence>
<evidence type="ECO:0000256" key="1">
    <source>
        <dbReference type="ARBA" id="ARBA00006930"/>
    </source>
</evidence>
<dbReference type="PANTHER" id="PTHR32114">
    <property type="entry name" value="ABC TRANSPORTER ABCH.3"/>
    <property type="match status" value="1"/>
</dbReference>
<feature type="coiled-coil region" evidence="4">
    <location>
        <begin position="415"/>
        <end position="459"/>
    </location>
</feature>
<keyword evidence="8" id="KW-1185">Reference proteome</keyword>
<dbReference type="Pfam" id="PF13558">
    <property type="entry name" value="SbcC_Walker_B"/>
    <property type="match status" value="1"/>
</dbReference>
<reference evidence="8" key="1">
    <citation type="journal article" date="2019" name="Int. J. Syst. Evol. Microbiol.">
        <title>The Global Catalogue of Microorganisms (GCM) 10K type strain sequencing project: providing services to taxonomists for standard genome sequencing and annotation.</title>
        <authorList>
            <consortium name="The Broad Institute Genomics Platform"/>
            <consortium name="The Broad Institute Genome Sequencing Center for Infectious Disease"/>
            <person name="Wu L."/>
            <person name="Ma J."/>
        </authorList>
    </citation>
    <scope>NUCLEOTIDE SEQUENCE [LARGE SCALE GENOMIC DNA]</scope>
    <source>
        <strain evidence="8">KCTC 3913</strain>
    </source>
</reference>
<name>A0ABW5RWG1_9BACI</name>
<accession>A0ABW5RWG1</accession>
<feature type="coiled-coil region" evidence="4">
    <location>
        <begin position="615"/>
        <end position="666"/>
    </location>
</feature>
<evidence type="ECO:0000313" key="8">
    <source>
        <dbReference type="Proteomes" id="UP001597506"/>
    </source>
</evidence>
<dbReference type="InterPro" id="IPR038729">
    <property type="entry name" value="Rad50/SbcC_AAA"/>
</dbReference>
<comment type="subunit">
    <text evidence="2">Heterodimer of SbcC and SbcD.</text>
</comment>
<evidence type="ECO:0000259" key="6">
    <source>
        <dbReference type="Pfam" id="PF13476"/>
    </source>
</evidence>
<dbReference type="InterPro" id="IPR027417">
    <property type="entry name" value="P-loop_NTPase"/>
</dbReference>
<feature type="domain" description="Rad50/SbcC-type AAA" evidence="6">
    <location>
        <begin position="5"/>
        <end position="216"/>
    </location>
</feature>
<comment type="similarity">
    <text evidence="1">Belongs to the SMC family. SbcC subfamily.</text>
</comment>
<evidence type="ECO:0000256" key="4">
    <source>
        <dbReference type="SAM" id="Coils"/>
    </source>
</evidence>
<dbReference type="Pfam" id="PF13476">
    <property type="entry name" value="AAA_23"/>
    <property type="match status" value="1"/>
</dbReference>
<evidence type="ECO:0000313" key="7">
    <source>
        <dbReference type="EMBL" id="MFD2682351.1"/>
    </source>
</evidence>
<organism evidence="7 8">
    <name type="scientific">Bacillus seohaeanensis</name>
    <dbReference type="NCBI Taxonomy" id="284580"/>
    <lineage>
        <taxon>Bacteria</taxon>
        <taxon>Bacillati</taxon>
        <taxon>Bacillota</taxon>
        <taxon>Bacilli</taxon>
        <taxon>Bacillales</taxon>
        <taxon>Bacillaceae</taxon>
        <taxon>Bacillus</taxon>
    </lineage>
</organism>
<comment type="caution">
    <text evidence="7">The sequence shown here is derived from an EMBL/GenBank/DDBJ whole genome shotgun (WGS) entry which is preliminary data.</text>
</comment>
<evidence type="ECO:0000256" key="5">
    <source>
        <dbReference type="SAM" id="MobiDB-lite"/>
    </source>
</evidence>
<dbReference type="PANTHER" id="PTHR32114:SF2">
    <property type="entry name" value="ABC TRANSPORTER ABCH.3"/>
    <property type="match status" value="1"/>
</dbReference>
<sequence>MKPLQLTMQAFGPYAGTEVIDFRTLESRTMFVISGKTGAGKTTIFDGISYAIYGKASGEDRNPAELRSQFAKEELVTEVELLFRLRSKNYYIWRSPQQEKKKARGDGYTTINARAELYEVAEDGEKNLLAANVRDVDEKVNQLIQLDANQFRQILMIPQGEFRKLLTSDSKDKEQILQKLFHTKLYQVIQEHFKKEADELKKSVEDAIERRTRELLKINYEDNEELKELLLENPLRDRAIMEIVPRHMEQMTGKLKELETNYMLQQQKRDEIQKQKVEAENLLEQFKLKETLALEKSKLDNQKDQIAEEKKKIELAHKALRLVQQDEYCHKLNKELKGLESDLAELTNNMTTLAKQLDNAKKKLETEKAKEAQRTAATKKVNQLESIQQDVYSYSDFRKEVTALEQKNLKKQSEFEQATTKLQQVKATLTHKEAELEKYENAQNELFTLEKNISAEKDQLSILQDIQQTVTNRNNTTKKLMEITTKYDQSSKIKIDAKETLAFLESKRSKGQAAILAKQLTDQKSCPVCGSTHHPHPAEETDSIPSEEDLKVAKAKLSEYELHEIEIHQKMVEVQAKLQTYNDQLNQLVMKTNGLPENIDLNQIESVIFSQKDAIKKLEGSMEDKQKEVQKHNKLKEELKLEKVAKEKLENSSHVLQQEYQQIREGFIEKQSTLQRLQETIPENMRTKQQFDLLLSNAREKETQLKRHFEAAQQHFHDIQNQYAVKESQKKWKHEQVVKTEEEMKKEREGFIALLSEQGFEHYRAFQEAKLSDNEIQQKEEMVQRFGEELRSVTDRLTDVEKNLRDKEKPDINKINEAFTQISESLVTLNDEVNQCRNKINENNQVFDKVQQLNESMAELEQKYQIVGHLAEVARGQNVNRITFERYVLASFLEDILQVANERLIKMTSGRYQLIRKKERSKGNVQSGLELLVFDQYTGQERHVKTLSGGESFKASLALALGLADVVQQYAGGVSLETMFIDEGFGTLDPESLDHAIEALMDIQSSGRLVGIISHVPELKERIDARLEVISTQQGSTTEFQFLA</sequence>
<proteinExistence type="inferred from homology"/>
<dbReference type="EMBL" id="JBHUMF010000031">
    <property type="protein sequence ID" value="MFD2682351.1"/>
    <property type="molecule type" value="Genomic_DNA"/>
</dbReference>
<dbReference type="SUPFAM" id="SSF52540">
    <property type="entry name" value="P-loop containing nucleoside triphosphate hydrolases"/>
    <property type="match status" value="2"/>
</dbReference>
<keyword evidence="4" id="KW-0175">Coiled coil</keyword>
<dbReference type="Proteomes" id="UP001597506">
    <property type="component" value="Unassembled WGS sequence"/>
</dbReference>
<evidence type="ECO:0000256" key="2">
    <source>
        <dbReference type="ARBA" id="ARBA00011322"/>
    </source>
</evidence>
<dbReference type="Gene3D" id="3.40.50.300">
    <property type="entry name" value="P-loop containing nucleotide triphosphate hydrolases"/>
    <property type="match status" value="2"/>
</dbReference>
<dbReference type="RefSeq" id="WP_377937036.1">
    <property type="nucleotide sequence ID" value="NZ_JBHUMF010000031.1"/>
</dbReference>
<protein>
    <recommendedName>
        <fullName evidence="3">Nuclease SbcCD subunit C</fullName>
    </recommendedName>
</protein>
<feature type="region of interest" description="Disordered" evidence="5">
    <location>
        <begin position="527"/>
        <end position="546"/>
    </location>
</feature>
<gene>
    <name evidence="7" type="ORF">ACFSUL_16545</name>
</gene>